<protein>
    <submittedName>
        <fullName evidence="1">5-carboxymethyl-2-hydroxymuconate Delta-isomerase</fullName>
    </submittedName>
</protein>
<name>A0ABT3IKW5_9BACT</name>
<dbReference type="InterPro" id="IPR004220">
    <property type="entry name" value="5-COMe_2-OHmuconate_Isoase"/>
</dbReference>
<organism evidence="1 2">
    <name type="scientific">Chitinophaga nivalis</name>
    <dbReference type="NCBI Taxonomy" id="2991709"/>
    <lineage>
        <taxon>Bacteria</taxon>
        <taxon>Pseudomonadati</taxon>
        <taxon>Bacteroidota</taxon>
        <taxon>Chitinophagia</taxon>
        <taxon>Chitinophagales</taxon>
        <taxon>Chitinophagaceae</taxon>
        <taxon>Chitinophaga</taxon>
    </lineage>
</organism>
<dbReference type="EMBL" id="JAPDNS010000001">
    <property type="protein sequence ID" value="MCW3484450.1"/>
    <property type="molecule type" value="Genomic_DNA"/>
</dbReference>
<dbReference type="Proteomes" id="UP001207742">
    <property type="component" value="Unassembled WGS sequence"/>
</dbReference>
<sequence>MPHFVIDCSAAILQQKTPEEIMQAVYDVAESTGLFADGDIKVRINPFTHFKLGPTKENFIHVFGNIMGGRSITQRSELSHLVISKLVQLFPDVPIISMNVQEFEKATYCNRSMI</sequence>
<dbReference type="PANTHER" id="PTHR37950">
    <property type="entry name" value="4-HYDROXYPHENYLACETATE CATABOLISM PROTEIN"/>
    <property type="match status" value="1"/>
</dbReference>
<evidence type="ECO:0000313" key="1">
    <source>
        <dbReference type="EMBL" id="MCW3484450.1"/>
    </source>
</evidence>
<dbReference type="Gene3D" id="3.30.429.10">
    <property type="entry name" value="Macrophage Migration Inhibitory Factor"/>
    <property type="match status" value="1"/>
</dbReference>
<proteinExistence type="predicted"/>
<dbReference type="RefSeq" id="WP_264730078.1">
    <property type="nucleotide sequence ID" value="NZ_JAPDNR010000001.1"/>
</dbReference>
<dbReference type="CDD" id="cd00580">
    <property type="entry name" value="CHMI"/>
    <property type="match status" value="1"/>
</dbReference>
<gene>
    <name evidence="1" type="ORF">OL497_11135</name>
</gene>
<keyword evidence="2" id="KW-1185">Reference proteome</keyword>
<dbReference type="InterPro" id="IPR014347">
    <property type="entry name" value="Tautomerase/MIF_sf"/>
</dbReference>
<dbReference type="SUPFAM" id="SSF55331">
    <property type="entry name" value="Tautomerase/MIF"/>
    <property type="match status" value="1"/>
</dbReference>
<dbReference type="PANTHER" id="PTHR37950:SF1">
    <property type="entry name" value="4-HYDROXYPHENYLACETATE CATABOLISM PROTEIN"/>
    <property type="match status" value="1"/>
</dbReference>
<dbReference type="Pfam" id="PF02962">
    <property type="entry name" value="CHMI"/>
    <property type="match status" value="1"/>
</dbReference>
<comment type="caution">
    <text evidence="1">The sequence shown here is derived from an EMBL/GenBank/DDBJ whole genome shotgun (WGS) entry which is preliminary data.</text>
</comment>
<reference evidence="1 2" key="1">
    <citation type="submission" date="2022-10" db="EMBL/GenBank/DDBJ databases">
        <title>Chitinophaga nivalis PC15 sp. nov., isolated from Pyeongchang county, South Korea.</title>
        <authorList>
            <person name="Trinh H.N."/>
        </authorList>
    </citation>
    <scope>NUCLEOTIDE SEQUENCE [LARGE SCALE GENOMIC DNA]</scope>
    <source>
        <strain evidence="1 2">PC14</strain>
    </source>
</reference>
<evidence type="ECO:0000313" key="2">
    <source>
        <dbReference type="Proteomes" id="UP001207742"/>
    </source>
</evidence>
<accession>A0ABT3IKW5</accession>